<comment type="pathway">
    <text evidence="1 11 12">Metabolic intermediate biosynthesis; chorismate biosynthesis; chorismate from D-erythrose 4-phosphate and phosphoenolpyruvate: step 7/7.</text>
</comment>
<comment type="similarity">
    <text evidence="2 11 12">Belongs to the chorismate synthase family.</text>
</comment>
<feature type="transmembrane region" description="Helical" evidence="14">
    <location>
        <begin position="144"/>
        <end position="161"/>
    </location>
</feature>
<keyword evidence="8 11" id="KW-0521">NADP</keyword>
<feature type="binding site" evidence="11">
    <location>
        <position position="563"/>
    </location>
    <ligand>
        <name>FMN</name>
        <dbReference type="ChEBI" id="CHEBI:58210"/>
    </ligand>
</feature>
<dbReference type="EC" id="4.2.3.5" evidence="3 11"/>
<comment type="catalytic activity">
    <reaction evidence="11 12">
        <text>5-O-(1-carboxyvinyl)-3-phosphoshikimate = chorismate + phosphate</text>
        <dbReference type="Rhea" id="RHEA:21020"/>
        <dbReference type="ChEBI" id="CHEBI:29748"/>
        <dbReference type="ChEBI" id="CHEBI:43474"/>
        <dbReference type="ChEBI" id="CHEBI:57701"/>
        <dbReference type="EC" id="4.2.3.5"/>
    </reaction>
</comment>
<dbReference type="InterPro" id="IPR035904">
    <property type="entry name" value="Chorismate_synth_AroC_sf"/>
</dbReference>
<keyword evidence="4 11" id="KW-0028">Amino-acid biosynthesis</keyword>
<dbReference type="GO" id="GO:0005829">
    <property type="term" value="C:cytosol"/>
    <property type="evidence" value="ECO:0007669"/>
    <property type="project" value="TreeGrafter"/>
</dbReference>
<accession>A0AA37UVP4</accession>
<reference evidence="15" key="2">
    <citation type="submission" date="2023-02" db="EMBL/GenBank/DDBJ databases">
        <authorList>
            <person name="Sun Q."/>
            <person name="Mori K."/>
        </authorList>
    </citation>
    <scope>NUCLEOTIDE SEQUENCE</scope>
    <source>
        <strain evidence="15">NBRC 112290</strain>
    </source>
</reference>
<dbReference type="FunFam" id="3.60.150.10:FF:000002">
    <property type="entry name" value="Chorismate synthase"/>
    <property type="match status" value="1"/>
</dbReference>
<comment type="caution">
    <text evidence="15">The sequence shown here is derived from an EMBL/GenBank/DDBJ whole genome shotgun (WGS) entry which is preliminary data.</text>
</comment>
<keyword evidence="10 11" id="KW-0456">Lyase</keyword>
<comment type="function">
    <text evidence="11">Catalyzes the anti-1,4-elimination of the C-3 phosphate and the C-6 proR hydrogen from 5-enolpyruvylshikimate-3-phosphate (EPSP) to yield chorismate, which is the branch point compound that serves as the starting substrate for the three terminal pathways of aromatic amino acid biosynthesis. This reaction introduces a second double bond into the aromatic ring system.</text>
</comment>
<dbReference type="SUPFAM" id="SSF103263">
    <property type="entry name" value="Chorismate synthase, AroC"/>
    <property type="match status" value="1"/>
</dbReference>
<feature type="compositionally biased region" description="Basic and acidic residues" evidence="13">
    <location>
        <begin position="535"/>
        <end position="547"/>
    </location>
</feature>
<dbReference type="Pfam" id="PF01264">
    <property type="entry name" value="Chorismate_synt"/>
    <property type="match status" value="1"/>
</dbReference>
<keyword evidence="5 11" id="KW-0285">Flavoprotein</keyword>
<keyword evidence="14" id="KW-0812">Transmembrane</keyword>
<feature type="binding site" evidence="11">
    <location>
        <begin position="578"/>
        <end position="582"/>
    </location>
    <ligand>
        <name>FMN</name>
        <dbReference type="ChEBI" id="CHEBI:58210"/>
    </ligand>
</feature>
<dbReference type="CDD" id="cd07304">
    <property type="entry name" value="Chorismate_synthase"/>
    <property type="match status" value="1"/>
</dbReference>
<name>A0AA37UVP4_9MICO</name>
<evidence type="ECO:0000313" key="15">
    <source>
        <dbReference type="EMBL" id="GMA31356.1"/>
    </source>
</evidence>
<feature type="binding site" evidence="11">
    <location>
        <position position="604"/>
    </location>
    <ligand>
        <name>FMN</name>
        <dbReference type="ChEBI" id="CHEBI:58210"/>
    </ligand>
</feature>
<evidence type="ECO:0000256" key="4">
    <source>
        <dbReference type="ARBA" id="ARBA00022605"/>
    </source>
</evidence>
<evidence type="ECO:0000256" key="14">
    <source>
        <dbReference type="SAM" id="Phobius"/>
    </source>
</evidence>
<feature type="binding site" evidence="11">
    <location>
        <begin position="393"/>
        <end position="395"/>
    </location>
    <ligand>
        <name>FMN</name>
        <dbReference type="ChEBI" id="CHEBI:58210"/>
    </ligand>
</feature>
<reference evidence="15" key="1">
    <citation type="journal article" date="2014" name="Int. J. Syst. Evol. Microbiol.">
        <title>Complete genome sequence of Corynebacterium casei LMG S-19264T (=DSM 44701T), isolated from a smear-ripened cheese.</title>
        <authorList>
            <consortium name="US DOE Joint Genome Institute (JGI-PGF)"/>
            <person name="Walter F."/>
            <person name="Albersmeier A."/>
            <person name="Kalinowski J."/>
            <person name="Ruckert C."/>
        </authorList>
    </citation>
    <scope>NUCLEOTIDE SEQUENCE</scope>
    <source>
        <strain evidence="15">NBRC 112290</strain>
    </source>
</reference>
<dbReference type="GO" id="GO:0010181">
    <property type="term" value="F:FMN binding"/>
    <property type="evidence" value="ECO:0007669"/>
    <property type="project" value="TreeGrafter"/>
</dbReference>
<dbReference type="PROSITE" id="PS00789">
    <property type="entry name" value="CHORISMATE_SYNTHASE_3"/>
    <property type="match status" value="1"/>
</dbReference>
<evidence type="ECO:0000256" key="11">
    <source>
        <dbReference type="HAMAP-Rule" id="MF_00300"/>
    </source>
</evidence>
<evidence type="ECO:0000256" key="5">
    <source>
        <dbReference type="ARBA" id="ARBA00022630"/>
    </source>
</evidence>
<dbReference type="GO" id="GO:0004107">
    <property type="term" value="F:chorismate synthase activity"/>
    <property type="evidence" value="ECO:0007669"/>
    <property type="project" value="UniProtKB-UniRule"/>
</dbReference>
<feature type="binding site" evidence="11">
    <location>
        <position position="305"/>
    </location>
    <ligand>
        <name>NADP(+)</name>
        <dbReference type="ChEBI" id="CHEBI:58349"/>
    </ligand>
</feature>
<evidence type="ECO:0000256" key="12">
    <source>
        <dbReference type="RuleBase" id="RU000605"/>
    </source>
</evidence>
<feature type="transmembrane region" description="Helical" evidence="14">
    <location>
        <begin position="14"/>
        <end position="38"/>
    </location>
</feature>
<sequence>MDDPNPLWATLTAIAPWVAVAAGTVLGALTAPWLAGLVPSDLRASTDRPDGEVAPRVRHPAWFLRRPAVAVAGGLAAVVAQRHLVASDDPLLWPAALVLLLAATGACLVDAAGHRLPDVLVLRGWALGALAALAAAPWAGWGRVIVALGVSAGVWLLLTLATLAAPRALGYGDVKLAGLLALLLALVEPGAVLTGFVAAVVLGGVAALVLLLTRRASAGTHLAFGPWLLAGAAVAVLTHGLPTPERSPAAPPRRGRIAAMLRWLTAGESHGPALVAMLEGMPAGVEVTTSEIAAALARRRLGYGRGARMKFEQDEVSVLGGVRHGLTQGGPIAVEIGNTEWPKWEQVMAADPVDPAVLTGARGAALTRPRPGHADLVGMTKYAFDEARPVLERASARETAARVALGVVAAKFLEQVAGVRLVSHVVAIGEAEVPEGTELPTPDDVDHLDADPVRCWDAASSAAMVAEIDQCHKDGDTLGGVVEVLAYGLPPGLGSYVQSDRRLDARLAGVLMGIQAMKGVEVGDGFRTARRRGSQAHDEIERGERGDGSTVQRRTNRAGGVEGGMTNGEVLRVRAAMKPISTVPRALDTIDTTTGDAAKAIHQRSDVCAVPPAAVVAEAMVALVLAQALLEKVGGDSAAESRRNLQAYLDAVPTTQR</sequence>
<dbReference type="AlphaFoldDB" id="A0AA37UVP4"/>
<evidence type="ECO:0000256" key="3">
    <source>
        <dbReference type="ARBA" id="ARBA00013036"/>
    </source>
</evidence>
<dbReference type="GO" id="GO:0009423">
    <property type="term" value="P:chorismate biosynthetic process"/>
    <property type="evidence" value="ECO:0007669"/>
    <property type="project" value="UniProtKB-UniRule"/>
</dbReference>
<feature type="transmembrane region" description="Helical" evidence="14">
    <location>
        <begin position="193"/>
        <end position="212"/>
    </location>
</feature>
<gene>
    <name evidence="11" type="primary">aroC</name>
    <name evidence="15" type="ORF">GCM10025875_13480</name>
</gene>
<keyword evidence="14" id="KW-1133">Transmembrane helix</keyword>
<feature type="transmembrane region" description="Helical" evidence="14">
    <location>
        <begin position="120"/>
        <end position="138"/>
    </location>
</feature>
<feature type="transmembrane region" description="Helical" evidence="14">
    <location>
        <begin position="224"/>
        <end position="242"/>
    </location>
</feature>
<dbReference type="InterPro" id="IPR020541">
    <property type="entry name" value="Chorismate_synthase_CS"/>
</dbReference>
<dbReference type="PROSITE" id="PS00788">
    <property type="entry name" value="CHORISMATE_SYNTHASE_2"/>
    <property type="match status" value="1"/>
</dbReference>
<evidence type="ECO:0000256" key="10">
    <source>
        <dbReference type="ARBA" id="ARBA00023239"/>
    </source>
</evidence>
<evidence type="ECO:0000256" key="9">
    <source>
        <dbReference type="ARBA" id="ARBA00023141"/>
    </source>
</evidence>
<evidence type="ECO:0000313" key="16">
    <source>
        <dbReference type="Proteomes" id="UP001157161"/>
    </source>
</evidence>
<dbReference type="NCBIfam" id="NF003793">
    <property type="entry name" value="PRK05382.1"/>
    <property type="match status" value="1"/>
</dbReference>
<evidence type="ECO:0000256" key="8">
    <source>
        <dbReference type="ARBA" id="ARBA00022857"/>
    </source>
</evidence>
<keyword evidence="9 11" id="KW-0057">Aromatic amino acid biosynthesis</keyword>
<evidence type="ECO:0000256" key="13">
    <source>
        <dbReference type="SAM" id="MobiDB-lite"/>
    </source>
</evidence>
<comment type="cofactor">
    <cofactor evidence="11 12">
        <name>FMNH2</name>
        <dbReference type="ChEBI" id="CHEBI:57618"/>
    </cofactor>
    <text evidence="11 12">Reduced FMN (FMNH(2)).</text>
</comment>
<proteinExistence type="inferred from homology"/>
<dbReference type="NCBIfam" id="TIGR00033">
    <property type="entry name" value="aroC"/>
    <property type="match status" value="1"/>
</dbReference>
<evidence type="ECO:0000256" key="2">
    <source>
        <dbReference type="ARBA" id="ARBA00008014"/>
    </source>
</evidence>
<dbReference type="GO" id="GO:0008652">
    <property type="term" value="P:amino acid biosynthetic process"/>
    <property type="evidence" value="ECO:0007669"/>
    <property type="project" value="UniProtKB-KW"/>
</dbReference>
<organism evidence="15 16">
    <name type="scientific">Litorihabitans aurantiacus</name>
    <dbReference type="NCBI Taxonomy" id="1930061"/>
    <lineage>
        <taxon>Bacteria</taxon>
        <taxon>Bacillati</taxon>
        <taxon>Actinomycetota</taxon>
        <taxon>Actinomycetes</taxon>
        <taxon>Micrococcales</taxon>
        <taxon>Beutenbergiaceae</taxon>
        <taxon>Litorihabitans</taxon>
    </lineage>
</organism>
<evidence type="ECO:0000256" key="1">
    <source>
        <dbReference type="ARBA" id="ARBA00005044"/>
    </source>
</evidence>
<dbReference type="Proteomes" id="UP001157161">
    <property type="component" value="Unassembled WGS sequence"/>
</dbReference>
<dbReference type="Gene3D" id="3.60.150.10">
    <property type="entry name" value="Chorismate synthase AroC"/>
    <property type="match status" value="1"/>
</dbReference>
<dbReference type="HAMAP" id="MF_00300">
    <property type="entry name" value="Chorismate_synth"/>
    <property type="match status" value="1"/>
</dbReference>
<comment type="subunit">
    <text evidence="11">Homotetramer.</text>
</comment>
<evidence type="ECO:0000256" key="7">
    <source>
        <dbReference type="ARBA" id="ARBA00022827"/>
    </source>
</evidence>
<feature type="binding site" evidence="11">
    <location>
        <begin position="515"/>
        <end position="516"/>
    </location>
    <ligand>
        <name>FMN</name>
        <dbReference type="ChEBI" id="CHEBI:58210"/>
    </ligand>
</feature>
<keyword evidence="7 11" id="KW-0274">FAD</keyword>
<protein>
    <recommendedName>
        <fullName evidence="3 11">Chorismate synthase</fullName>
        <shortName evidence="11">CS</shortName>
        <ecNumber evidence="3 11">4.2.3.5</ecNumber>
    </recommendedName>
    <alternativeName>
        <fullName evidence="11">5-enolpyruvylshikimate-3-phosphate phospholyase</fullName>
    </alternativeName>
</protein>
<keyword evidence="16" id="KW-1185">Reference proteome</keyword>
<dbReference type="GO" id="GO:0009073">
    <property type="term" value="P:aromatic amino acid family biosynthetic process"/>
    <property type="evidence" value="ECO:0007669"/>
    <property type="project" value="UniProtKB-KW"/>
</dbReference>
<dbReference type="PANTHER" id="PTHR21085">
    <property type="entry name" value="CHORISMATE SYNTHASE"/>
    <property type="match status" value="1"/>
</dbReference>
<dbReference type="InterPro" id="IPR000453">
    <property type="entry name" value="Chorismate_synth"/>
</dbReference>
<dbReference type="PROSITE" id="PS00787">
    <property type="entry name" value="CHORISMATE_SYNTHASE_1"/>
    <property type="match status" value="1"/>
</dbReference>
<feature type="binding site" evidence="11">
    <location>
        <position position="299"/>
    </location>
    <ligand>
        <name>NADP(+)</name>
        <dbReference type="ChEBI" id="CHEBI:58349"/>
    </ligand>
</feature>
<keyword evidence="6 11" id="KW-0288">FMN</keyword>
<evidence type="ECO:0000256" key="6">
    <source>
        <dbReference type="ARBA" id="ARBA00022643"/>
    </source>
</evidence>
<dbReference type="EMBL" id="BSUM01000001">
    <property type="protein sequence ID" value="GMA31356.1"/>
    <property type="molecule type" value="Genomic_DNA"/>
</dbReference>
<feature type="transmembrane region" description="Helical" evidence="14">
    <location>
        <begin position="91"/>
        <end position="113"/>
    </location>
</feature>
<keyword evidence="14" id="KW-0472">Membrane</keyword>
<dbReference type="PANTHER" id="PTHR21085:SF0">
    <property type="entry name" value="CHORISMATE SYNTHASE"/>
    <property type="match status" value="1"/>
</dbReference>
<feature type="region of interest" description="Disordered" evidence="13">
    <location>
        <begin position="530"/>
        <end position="565"/>
    </location>
</feature>